<dbReference type="OrthoDB" id="1449862at2"/>
<keyword evidence="2 5" id="KW-0812">Transmembrane</keyword>
<evidence type="ECO:0000313" key="7">
    <source>
        <dbReference type="EMBL" id="TXD94260.1"/>
    </source>
</evidence>
<evidence type="ECO:0000256" key="4">
    <source>
        <dbReference type="ARBA" id="ARBA00023136"/>
    </source>
</evidence>
<evidence type="ECO:0000256" key="2">
    <source>
        <dbReference type="ARBA" id="ARBA00022692"/>
    </source>
</evidence>
<evidence type="ECO:0000313" key="8">
    <source>
        <dbReference type="Proteomes" id="UP000321367"/>
    </source>
</evidence>
<comment type="subcellular location">
    <subcellularLocation>
        <location evidence="1">Membrane</location>
        <topology evidence="1">Multi-pass membrane protein</topology>
    </subcellularLocation>
</comment>
<dbReference type="EMBL" id="VORY01000005">
    <property type="protein sequence ID" value="TXD94260.1"/>
    <property type="molecule type" value="Genomic_DNA"/>
</dbReference>
<feature type="transmembrane region" description="Helical" evidence="5">
    <location>
        <begin position="154"/>
        <end position="179"/>
    </location>
</feature>
<evidence type="ECO:0000256" key="1">
    <source>
        <dbReference type="ARBA" id="ARBA00004141"/>
    </source>
</evidence>
<feature type="transmembrane region" description="Helical" evidence="5">
    <location>
        <begin position="112"/>
        <end position="134"/>
    </location>
</feature>
<evidence type="ECO:0000256" key="3">
    <source>
        <dbReference type="ARBA" id="ARBA00022989"/>
    </source>
</evidence>
<dbReference type="Proteomes" id="UP000321367">
    <property type="component" value="Unassembled WGS sequence"/>
</dbReference>
<gene>
    <name evidence="7" type="ORF">ES724_06315</name>
</gene>
<feature type="transmembrane region" description="Helical" evidence="5">
    <location>
        <begin position="35"/>
        <end position="53"/>
    </location>
</feature>
<accession>A0A5C6ZVJ3</accession>
<comment type="caution">
    <text evidence="7">The sequence shown here is derived from an EMBL/GenBank/DDBJ whole genome shotgun (WGS) entry which is preliminary data.</text>
</comment>
<keyword evidence="3 5" id="KW-1133">Transmembrane helix</keyword>
<dbReference type="GO" id="GO:0016020">
    <property type="term" value="C:membrane"/>
    <property type="evidence" value="ECO:0007669"/>
    <property type="project" value="UniProtKB-SubCell"/>
</dbReference>
<name>A0A5C6ZVJ3_9FLAO</name>
<evidence type="ECO:0000256" key="5">
    <source>
        <dbReference type="SAM" id="Phobius"/>
    </source>
</evidence>
<evidence type="ECO:0000259" key="6">
    <source>
        <dbReference type="Pfam" id="PF04893"/>
    </source>
</evidence>
<keyword evidence="8" id="KW-1185">Reference proteome</keyword>
<feature type="transmembrane region" description="Helical" evidence="5">
    <location>
        <begin position="191"/>
        <end position="212"/>
    </location>
</feature>
<protein>
    <submittedName>
        <fullName evidence="7">YIP1 family protein</fullName>
    </submittedName>
</protein>
<sequence length="217" mass="23984">MENNYETITKIDSSTLWKNIMFQPKETFKYIFEHISKESVFIFFVLAGIAKAVDRLLDKELVNNPFDVGQLAIRIILGGALGWISYYIIAWFLEFAGGLLKGKATLSQYKRVLAWSLVPVIISLFILIPQYFIYGAGSNNAVWETGFSMSSTGLVIFTVLTSILDLWALVILVIGVAFIQNFSIGRAILNIVLPILVIGGALLGFIALIALLNGKGI</sequence>
<feature type="transmembrane region" description="Helical" evidence="5">
    <location>
        <begin position="73"/>
        <end position="100"/>
    </location>
</feature>
<keyword evidence="4 5" id="KW-0472">Membrane</keyword>
<dbReference type="AlphaFoldDB" id="A0A5C6ZVJ3"/>
<proteinExistence type="predicted"/>
<organism evidence="7 8">
    <name type="scientific">Gillisia hiemivivida</name>
    <dbReference type="NCBI Taxonomy" id="291190"/>
    <lineage>
        <taxon>Bacteria</taxon>
        <taxon>Pseudomonadati</taxon>
        <taxon>Bacteroidota</taxon>
        <taxon>Flavobacteriia</taxon>
        <taxon>Flavobacteriales</taxon>
        <taxon>Flavobacteriaceae</taxon>
        <taxon>Gillisia</taxon>
    </lineage>
</organism>
<dbReference type="Pfam" id="PF04893">
    <property type="entry name" value="Yip1"/>
    <property type="match status" value="1"/>
</dbReference>
<reference evidence="7 8" key="1">
    <citation type="submission" date="2019-08" db="EMBL/GenBank/DDBJ databases">
        <title>Genome sequence of Gillisia hiemivivida IC154 (type strain).</title>
        <authorList>
            <person name="Bowman J.P."/>
        </authorList>
    </citation>
    <scope>NUCLEOTIDE SEQUENCE [LARGE SCALE GENOMIC DNA]</scope>
    <source>
        <strain evidence="7 8">IC154</strain>
    </source>
</reference>
<dbReference type="RefSeq" id="WP_146931082.1">
    <property type="nucleotide sequence ID" value="NZ_CBCSHZ010000024.1"/>
</dbReference>
<feature type="domain" description="Yip1" evidence="6">
    <location>
        <begin position="19"/>
        <end position="205"/>
    </location>
</feature>
<dbReference type="InterPro" id="IPR006977">
    <property type="entry name" value="Yip1_dom"/>
</dbReference>